<comment type="cofactor">
    <cofactor evidence="3">
        <name>Zn(2+)</name>
        <dbReference type="ChEBI" id="CHEBI:29105"/>
    </cofactor>
    <text evidence="3">Binds 1 divalent metal cation per subunit.</text>
</comment>
<dbReference type="GO" id="GO:0004341">
    <property type="term" value="F:gluconolactonase activity"/>
    <property type="evidence" value="ECO:0007669"/>
    <property type="project" value="TreeGrafter"/>
</dbReference>
<protein>
    <submittedName>
        <fullName evidence="5">SMP-30/gluconolactonase/LRE family protein</fullName>
    </submittedName>
</protein>
<dbReference type="InterPro" id="IPR011042">
    <property type="entry name" value="6-blade_b-propeller_TolB-like"/>
</dbReference>
<keyword evidence="3" id="KW-0479">Metal-binding</keyword>
<organism evidence="5 6">
    <name type="scientific">Paenirhodobacter populi</name>
    <dbReference type="NCBI Taxonomy" id="2306993"/>
    <lineage>
        <taxon>Bacteria</taxon>
        <taxon>Pseudomonadati</taxon>
        <taxon>Pseudomonadota</taxon>
        <taxon>Alphaproteobacteria</taxon>
        <taxon>Rhodobacterales</taxon>
        <taxon>Rhodobacter group</taxon>
        <taxon>Paenirhodobacter</taxon>
    </lineage>
</organism>
<evidence type="ECO:0000256" key="1">
    <source>
        <dbReference type="ARBA" id="ARBA00008853"/>
    </source>
</evidence>
<evidence type="ECO:0000313" key="5">
    <source>
        <dbReference type="EMBL" id="RWR31241.1"/>
    </source>
</evidence>
<dbReference type="PRINTS" id="PR01790">
    <property type="entry name" value="SMP30FAMILY"/>
</dbReference>
<evidence type="ECO:0000256" key="2">
    <source>
        <dbReference type="PIRSR" id="PIRSR605511-1"/>
    </source>
</evidence>
<dbReference type="SUPFAM" id="SSF63829">
    <property type="entry name" value="Calcium-dependent phosphotriesterase"/>
    <property type="match status" value="1"/>
</dbReference>
<evidence type="ECO:0000259" key="4">
    <source>
        <dbReference type="Pfam" id="PF08450"/>
    </source>
</evidence>
<dbReference type="Pfam" id="PF08450">
    <property type="entry name" value="SGL"/>
    <property type="match status" value="1"/>
</dbReference>
<keyword evidence="3" id="KW-0862">Zinc</keyword>
<dbReference type="Gene3D" id="2.120.10.30">
    <property type="entry name" value="TolB, C-terminal domain"/>
    <property type="match status" value="1"/>
</dbReference>
<dbReference type="InterPro" id="IPR005511">
    <property type="entry name" value="SMP-30"/>
</dbReference>
<feature type="domain" description="SMP-30/Gluconolactonase/LRE-like region" evidence="4">
    <location>
        <begin position="11"/>
        <end position="250"/>
    </location>
</feature>
<proteinExistence type="inferred from homology"/>
<feature type="binding site" evidence="3">
    <location>
        <position position="13"/>
    </location>
    <ligand>
        <name>a divalent metal cation</name>
        <dbReference type="ChEBI" id="CHEBI:60240"/>
    </ligand>
</feature>
<dbReference type="PANTHER" id="PTHR10907:SF47">
    <property type="entry name" value="REGUCALCIN"/>
    <property type="match status" value="1"/>
</dbReference>
<evidence type="ECO:0000256" key="3">
    <source>
        <dbReference type="PIRSR" id="PIRSR605511-2"/>
    </source>
</evidence>
<dbReference type="AlphaFoldDB" id="A0A443KEG7"/>
<comment type="caution">
    <text evidence="5">The sequence shown here is derived from an EMBL/GenBank/DDBJ whole genome shotgun (WGS) entry which is preliminary data.</text>
</comment>
<dbReference type="EMBL" id="SAUY01000012">
    <property type="protein sequence ID" value="RWR31241.1"/>
    <property type="molecule type" value="Genomic_DNA"/>
</dbReference>
<gene>
    <name evidence="5" type="ORF">D2T29_10980</name>
</gene>
<reference evidence="5 6" key="1">
    <citation type="submission" date="2019-01" db="EMBL/GenBank/DDBJ databases">
        <title>Sinorhodobacter populi sp. nov. isolated from the symptomatic bark tissue of Populus euramericana canker.</title>
        <authorList>
            <person name="Xu G."/>
        </authorList>
    </citation>
    <scope>NUCLEOTIDE SEQUENCE [LARGE SCALE GENOMIC DNA]</scope>
    <source>
        <strain evidence="5 6">07D10-4-3</strain>
    </source>
</reference>
<dbReference type="GO" id="GO:0005509">
    <property type="term" value="F:calcium ion binding"/>
    <property type="evidence" value="ECO:0007669"/>
    <property type="project" value="TreeGrafter"/>
</dbReference>
<sequence>MNPFDDRICALGEGALWHPERQELFWFDVTGRRLLSRGHDAREIALPEMCSAAAWIDRDRLLVASESCLSVLDIASGTFTRRLCDLEADNPATRSNDGRADPRGGFWIGTMGRNAEPGEGAIYRYHAGELHRLFGNVSIPNAICFAPDGSRAYFADTERGLLFRVSLDDGGWPAGEPELFVDFAAAGLWPDGAVTLADGSLRVALWGEGAVVAVSPDGAIGAFHRLPAPHATCPASGGPGYRTLFCTSATQGLSPAALGHAPLSGATFFLEDICEGKPEPAFRLDLCGDTE</sequence>
<dbReference type="RefSeq" id="WP_128232434.1">
    <property type="nucleotide sequence ID" value="NZ_SAUY01000012.1"/>
</dbReference>
<accession>A0A443KEG7</accession>
<name>A0A443KEG7_9RHOB</name>
<feature type="active site" description="Proton donor/acceptor" evidence="2">
    <location>
        <position position="191"/>
    </location>
</feature>
<dbReference type="PANTHER" id="PTHR10907">
    <property type="entry name" value="REGUCALCIN"/>
    <property type="match status" value="1"/>
</dbReference>
<feature type="binding site" evidence="3">
    <location>
        <position position="96"/>
    </location>
    <ligand>
        <name>substrate</name>
    </ligand>
</feature>
<feature type="binding site" evidence="3">
    <location>
        <position position="141"/>
    </location>
    <ligand>
        <name>a divalent metal cation</name>
        <dbReference type="ChEBI" id="CHEBI:60240"/>
    </ligand>
</feature>
<feature type="binding site" evidence="3">
    <location>
        <position position="191"/>
    </location>
    <ligand>
        <name>a divalent metal cation</name>
        <dbReference type="ChEBI" id="CHEBI:60240"/>
    </ligand>
</feature>
<dbReference type="InterPro" id="IPR013658">
    <property type="entry name" value="SGL"/>
</dbReference>
<evidence type="ECO:0000313" key="6">
    <source>
        <dbReference type="Proteomes" id="UP000284451"/>
    </source>
</evidence>
<reference evidence="5 6" key="2">
    <citation type="submission" date="2019-01" db="EMBL/GenBank/DDBJ databases">
        <authorList>
            <person name="Li Y."/>
        </authorList>
    </citation>
    <scope>NUCLEOTIDE SEQUENCE [LARGE SCALE GENOMIC DNA]</scope>
    <source>
        <strain evidence="5 6">07D10-4-3</strain>
    </source>
</reference>
<dbReference type="GO" id="GO:0019853">
    <property type="term" value="P:L-ascorbic acid biosynthetic process"/>
    <property type="evidence" value="ECO:0007669"/>
    <property type="project" value="TreeGrafter"/>
</dbReference>
<comment type="similarity">
    <text evidence="1">Belongs to the SMP-30/CGR1 family.</text>
</comment>
<feature type="binding site" evidence="3">
    <location>
        <position position="94"/>
    </location>
    <ligand>
        <name>substrate</name>
    </ligand>
</feature>
<dbReference type="Proteomes" id="UP000284451">
    <property type="component" value="Unassembled WGS sequence"/>
</dbReference>